<accession>A0A0K8RDD1</accession>
<evidence type="ECO:0000313" key="2">
    <source>
        <dbReference type="EMBL" id="JAA69157.1"/>
    </source>
</evidence>
<name>A0A0K8RDD1_IXORI</name>
<dbReference type="EMBL" id="GADI01004651">
    <property type="protein sequence ID" value="JAA69157.1"/>
    <property type="molecule type" value="mRNA"/>
</dbReference>
<feature type="signal peptide" evidence="1">
    <location>
        <begin position="1"/>
        <end position="18"/>
    </location>
</feature>
<protein>
    <submittedName>
        <fullName evidence="2">Putative ixodes 10 kDa peptide protein</fullName>
    </submittedName>
</protein>
<organism evidence="2">
    <name type="scientific">Ixodes ricinus</name>
    <name type="common">Common tick</name>
    <name type="synonym">Acarus ricinus</name>
    <dbReference type="NCBI Taxonomy" id="34613"/>
    <lineage>
        <taxon>Eukaryota</taxon>
        <taxon>Metazoa</taxon>
        <taxon>Ecdysozoa</taxon>
        <taxon>Arthropoda</taxon>
        <taxon>Chelicerata</taxon>
        <taxon>Arachnida</taxon>
        <taxon>Acari</taxon>
        <taxon>Parasitiformes</taxon>
        <taxon>Ixodida</taxon>
        <taxon>Ixodoidea</taxon>
        <taxon>Ixodidae</taxon>
        <taxon>Ixodinae</taxon>
        <taxon>Ixodes</taxon>
    </lineage>
</organism>
<reference evidence="2" key="1">
    <citation type="submission" date="2012-12" db="EMBL/GenBank/DDBJ databases">
        <title>Identification and characterization of a phenylalanine ammonia-lyase gene family in Isatis indigotica Fort.</title>
        <authorList>
            <person name="Liu Q."/>
            <person name="Chen J."/>
            <person name="Zhou X."/>
            <person name="Di P."/>
            <person name="Xiao Y."/>
            <person name="Xuan H."/>
            <person name="Zhang L."/>
            <person name="Chen W."/>
        </authorList>
    </citation>
    <scope>NUCLEOTIDE SEQUENCE</scope>
    <source>
        <tissue evidence="2">Salivary gland</tissue>
    </source>
</reference>
<keyword evidence="1" id="KW-0732">Signal</keyword>
<feature type="chain" id="PRO_5005517306" evidence="1">
    <location>
        <begin position="19"/>
        <end position="97"/>
    </location>
</feature>
<evidence type="ECO:0000256" key="1">
    <source>
        <dbReference type="SAM" id="SignalP"/>
    </source>
</evidence>
<dbReference type="AlphaFoldDB" id="A0A0K8RDD1"/>
<proteinExistence type="evidence at transcript level"/>
<sequence>MQIVFFAVMLILPSFLSGETYSRNTVAEDECEVYIVDGGDSYCSKQESNYAEFDKTTCTLKCRDGTETKLPPNVCSPGKMHCTSDVAKKLKEWALSM</sequence>